<reference evidence="1 2" key="1">
    <citation type="submission" date="2019-06" db="EMBL/GenBank/DDBJ databases">
        <title>Whole genome sequencing of Lactobacillus johnsonii strain G2A.</title>
        <authorList>
            <person name="Conlan S."/>
            <person name="Thomas P.J."/>
            <person name="Mullikin J."/>
            <person name="Singer J."/>
            <person name="Weaver C."/>
            <person name="Segre J.A."/>
        </authorList>
    </citation>
    <scope>NUCLEOTIDE SEQUENCE [LARGE SCALE GENOMIC DNA]</scope>
    <source>
        <strain evidence="1 2">G2A</strain>
        <plasmid evidence="1 2">unnamed1</plasmid>
    </source>
</reference>
<keyword evidence="1" id="KW-0614">Plasmid</keyword>
<dbReference type="RefSeq" id="WP_163588926.1">
    <property type="nucleotide sequence ID" value="NZ_CP040855.1"/>
</dbReference>
<evidence type="ECO:0000313" key="1">
    <source>
        <dbReference type="EMBL" id="QIA88548.1"/>
    </source>
</evidence>
<accession>A0A9X7XVI6</accession>
<sequence length="124" mass="14668">MKKVTVFYDNQRLIYDNQRFLKKKKRKKIYHYILKKPYNWLISDELAEKIKSLTPPVMITVLTSDKNSKKQIISSYVAIVSEVNEETDKNLKPLEIKTFTPEVWSANEAEKARLNRFMKKIGLS</sequence>
<dbReference type="Proteomes" id="UP000464749">
    <property type="component" value="Plasmid unnamed1"/>
</dbReference>
<geneLocation type="plasmid" evidence="1 2">
    <name>unnamed1</name>
</geneLocation>
<organism evidence="1 2">
    <name type="scientific">Lactobacillus johnsonii</name>
    <dbReference type="NCBI Taxonomy" id="33959"/>
    <lineage>
        <taxon>Bacteria</taxon>
        <taxon>Bacillati</taxon>
        <taxon>Bacillota</taxon>
        <taxon>Bacilli</taxon>
        <taxon>Lactobacillales</taxon>
        <taxon>Lactobacillaceae</taxon>
        <taxon>Lactobacillus</taxon>
    </lineage>
</organism>
<evidence type="ECO:0000313" key="2">
    <source>
        <dbReference type="Proteomes" id="UP000464749"/>
    </source>
</evidence>
<gene>
    <name evidence="1" type="ORF">FEE39_09915</name>
</gene>
<proteinExistence type="predicted"/>
<dbReference type="EMBL" id="CP040855">
    <property type="protein sequence ID" value="QIA88548.1"/>
    <property type="molecule type" value="Genomic_DNA"/>
</dbReference>
<protein>
    <submittedName>
        <fullName evidence="1">Uncharacterized protein</fullName>
    </submittedName>
</protein>
<name>A0A9X7XVI6_LACJH</name>
<dbReference type="AlphaFoldDB" id="A0A9X7XVI6"/>